<evidence type="ECO:0000313" key="4">
    <source>
        <dbReference type="EMBL" id="QDH22358.1"/>
    </source>
</evidence>
<dbReference type="SUPFAM" id="SSF52499">
    <property type="entry name" value="Isochorismatase-like hydrolases"/>
    <property type="match status" value="1"/>
</dbReference>
<keyword evidence="2 4" id="KW-0378">Hydrolase</keyword>
<feature type="domain" description="Isochorismatase-like" evidence="3">
    <location>
        <begin position="3"/>
        <end position="146"/>
    </location>
</feature>
<organism evidence="4 5">
    <name type="scientific">Saccharibacillus brassicae</name>
    <dbReference type="NCBI Taxonomy" id="2583377"/>
    <lineage>
        <taxon>Bacteria</taxon>
        <taxon>Bacillati</taxon>
        <taxon>Bacillota</taxon>
        <taxon>Bacilli</taxon>
        <taxon>Bacillales</taxon>
        <taxon>Paenibacillaceae</taxon>
        <taxon>Saccharibacillus</taxon>
    </lineage>
</organism>
<dbReference type="PANTHER" id="PTHR43540:SF1">
    <property type="entry name" value="ISOCHORISMATASE HYDROLASE"/>
    <property type="match status" value="1"/>
</dbReference>
<dbReference type="EMBL" id="CP041217">
    <property type="protein sequence ID" value="QDH22358.1"/>
    <property type="molecule type" value="Genomic_DNA"/>
</dbReference>
<sequence length="181" mass="19774">MTTALILIDIQNDYFPNGSMELSQPEQAAAKAAKVLESFRQDRQDLIFHVQHIAADPAMGFFLPDTNGVEIHAAVKPEGDESVTTKHFPNSFLQTDLESKLKAKDVTDLVIVGMMTHMCVDATVRAAVDMGYKVTLIEDACATRELAYGGKTVTAEQVHYSFVGALDGMYARVTSAEQFLG</sequence>
<reference evidence="4 5" key="1">
    <citation type="submission" date="2019-06" db="EMBL/GenBank/DDBJ databases">
        <title>Saccharibacillus brassicae sp. nov., an endophytic bacterium isolated from Chinese cabbage seeds (Brassica pekinensis).</title>
        <authorList>
            <person name="Jiang L."/>
            <person name="Lee J."/>
            <person name="Kim S.W."/>
        </authorList>
    </citation>
    <scope>NUCLEOTIDE SEQUENCE [LARGE SCALE GENOMIC DNA]</scope>
    <source>
        <strain evidence="5">KCTC 43072 / ATSA2</strain>
    </source>
</reference>
<dbReference type="KEGG" id="saca:FFV09_16805"/>
<dbReference type="InterPro" id="IPR000868">
    <property type="entry name" value="Isochorismatase-like_dom"/>
</dbReference>
<name>A0A4Y6V0N4_SACBS</name>
<dbReference type="InterPro" id="IPR050272">
    <property type="entry name" value="Isochorismatase-like_hydrls"/>
</dbReference>
<evidence type="ECO:0000256" key="1">
    <source>
        <dbReference type="ARBA" id="ARBA00006336"/>
    </source>
</evidence>
<dbReference type="CDD" id="cd01014">
    <property type="entry name" value="nicotinamidase_related"/>
    <property type="match status" value="1"/>
</dbReference>
<protein>
    <submittedName>
        <fullName evidence="4">Cysteine hydrolase</fullName>
    </submittedName>
</protein>
<proteinExistence type="inferred from homology"/>
<comment type="similarity">
    <text evidence="1">Belongs to the isochorismatase family.</text>
</comment>
<evidence type="ECO:0000259" key="3">
    <source>
        <dbReference type="Pfam" id="PF00857"/>
    </source>
</evidence>
<accession>A0A4Y6V0N4</accession>
<dbReference type="Proteomes" id="UP000316968">
    <property type="component" value="Chromosome"/>
</dbReference>
<dbReference type="InterPro" id="IPR036380">
    <property type="entry name" value="Isochorismatase-like_sf"/>
</dbReference>
<evidence type="ECO:0000256" key="2">
    <source>
        <dbReference type="ARBA" id="ARBA00022801"/>
    </source>
</evidence>
<dbReference type="AlphaFoldDB" id="A0A4Y6V0N4"/>
<dbReference type="Pfam" id="PF00857">
    <property type="entry name" value="Isochorismatase"/>
    <property type="match status" value="1"/>
</dbReference>
<dbReference type="PANTHER" id="PTHR43540">
    <property type="entry name" value="PEROXYUREIDOACRYLATE/UREIDOACRYLATE AMIDOHYDROLASE-RELATED"/>
    <property type="match status" value="1"/>
</dbReference>
<dbReference type="Gene3D" id="3.40.50.850">
    <property type="entry name" value="Isochorismatase-like"/>
    <property type="match status" value="1"/>
</dbReference>
<dbReference type="OrthoDB" id="257098at2"/>
<evidence type="ECO:0000313" key="5">
    <source>
        <dbReference type="Proteomes" id="UP000316968"/>
    </source>
</evidence>
<dbReference type="RefSeq" id="WP_141448902.1">
    <property type="nucleotide sequence ID" value="NZ_CP041217.1"/>
</dbReference>
<keyword evidence="5" id="KW-1185">Reference proteome</keyword>
<gene>
    <name evidence="4" type="ORF">FFV09_16805</name>
</gene>
<dbReference type="GO" id="GO:0016787">
    <property type="term" value="F:hydrolase activity"/>
    <property type="evidence" value="ECO:0007669"/>
    <property type="project" value="UniProtKB-KW"/>
</dbReference>